<organism evidence="4 5">
    <name type="scientific">Chitinophaga tropicalis</name>
    <dbReference type="NCBI Taxonomy" id="2683588"/>
    <lineage>
        <taxon>Bacteria</taxon>
        <taxon>Pseudomonadati</taxon>
        <taxon>Bacteroidota</taxon>
        <taxon>Chitinophagia</taxon>
        <taxon>Chitinophagales</taxon>
        <taxon>Chitinophagaceae</taxon>
        <taxon>Chitinophaga</taxon>
    </lineage>
</organism>
<protein>
    <submittedName>
        <fullName evidence="4">Helix-turn-helix domain-containing protein</fullName>
    </submittedName>
</protein>
<dbReference type="SMART" id="SM00342">
    <property type="entry name" value="HTH_ARAC"/>
    <property type="match status" value="1"/>
</dbReference>
<dbReference type="InterPro" id="IPR009057">
    <property type="entry name" value="Homeodomain-like_sf"/>
</dbReference>
<dbReference type="PANTHER" id="PTHR43130">
    <property type="entry name" value="ARAC-FAMILY TRANSCRIPTIONAL REGULATOR"/>
    <property type="match status" value="1"/>
</dbReference>
<dbReference type="CDD" id="cd03138">
    <property type="entry name" value="GATase1_AraC_2"/>
    <property type="match status" value="1"/>
</dbReference>
<gene>
    <name evidence="4" type="ORF">GO493_04250</name>
</gene>
<evidence type="ECO:0000256" key="2">
    <source>
        <dbReference type="ARBA" id="ARBA00023163"/>
    </source>
</evidence>
<evidence type="ECO:0000313" key="4">
    <source>
        <dbReference type="EMBL" id="MVT07463.1"/>
    </source>
</evidence>
<keyword evidence="5" id="KW-1185">Reference proteome</keyword>
<dbReference type="Pfam" id="PF01965">
    <property type="entry name" value="DJ-1_PfpI"/>
    <property type="match status" value="1"/>
</dbReference>
<dbReference type="GO" id="GO:0043565">
    <property type="term" value="F:sequence-specific DNA binding"/>
    <property type="evidence" value="ECO:0007669"/>
    <property type="project" value="InterPro"/>
</dbReference>
<dbReference type="PANTHER" id="PTHR43130:SF11">
    <property type="entry name" value="TRANSCRIPTIONAL REGULATORY PROTEIN"/>
    <property type="match status" value="1"/>
</dbReference>
<reference evidence="4 5" key="1">
    <citation type="submission" date="2019-12" db="EMBL/GenBank/DDBJ databases">
        <title>Chitinophaga sp. strain ysch24 (GDMCC 1.1355), whole genome shotgun sequence.</title>
        <authorList>
            <person name="Zhang X."/>
        </authorList>
    </citation>
    <scope>NUCLEOTIDE SEQUENCE [LARGE SCALE GENOMIC DNA]</scope>
    <source>
        <strain evidence="5">ysch24</strain>
    </source>
</reference>
<sequence length="326" mass="36558">MKHISILVPKKAILASLEGTRQLFTQVNGFCQSKGEPPLFKVQLVGLAKETPVSGGLFTVHTETLYSDVEKTDLIIIPAIDGDLQAAVEDNKEFIPWITRHYKNGAEVASLCLGAFLLASTGLLNGKKCATHWLAANEFRAMFPEVDLITEKIITDEQGLYSSGGAFSYLNLILHLIEKYAGRDISVLAAKVFAIEIERQNQSSFVIFRGQKDHADEPVKMAQEFIENNVADRISIEDLAVKFAIGRRNFERRFKKATNNTPIEYIQRVKIEAAKKCLESGMKTVNEVMYDVGYSDAKAFRTIFKRITGLSPIEYKNKYNRELEPA</sequence>
<feature type="domain" description="HTH araC/xylS-type" evidence="3">
    <location>
        <begin position="220"/>
        <end position="318"/>
    </location>
</feature>
<dbReference type="RefSeq" id="WP_157304853.1">
    <property type="nucleotide sequence ID" value="NZ_WRXN01000001.1"/>
</dbReference>
<dbReference type="PROSITE" id="PS01124">
    <property type="entry name" value="HTH_ARAC_FAMILY_2"/>
    <property type="match status" value="1"/>
</dbReference>
<dbReference type="InterPro" id="IPR002818">
    <property type="entry name" value="DJ-1/PfpI"/>
</dbReference>
<proteinExistence type="predicted"/>
<dbReference type="Pfam" id="PF12833">
    <property type="entry name" value="HTH_18"/>
    <property type="match status" value="1"/>
</dbReference>
<dbReference type="Gene3D" id="3.40.50.880">
    <property type="match status" value="1"/>
</dbReference>
<dbReference type="EMBL" id="WRXN01000001">
    <property type="protein sequence ID" value="MVT07463.1"/>
    <property type="molecule type" value="Genomic_DNA"/>
</dbReference>
<dbReference type="SUPFAM" id="SSF46689">
    <property type="entry name" value="Homeodomain-like"/>
    <property type="match status" value="2"/>
</dbReference>
<name>A0A7K1TZE6_9BACT</name>
<dbReference type="Proteomes" id="UP000461730">
    <property type="component" value="Unassembled WGS sequence"/>
</dbReference>
<evidence type="ECO:0000259" key="3">
    <source>
        <dbReference type="PROSITE" id="PS01124"/>
    </source>
</evidence>
<dbReference type="AlphaFoldDB" id="A0A7K1TZE6"/>
<accession>A0A7K1TZE6</accession>
<dbReference type="InterPro" id="IPR029062">
    <property type="entry name" value="Class_I_gatase-like"/>
</dbReference>
<dbReference type="InterPro" id="IPR052158">
    <property type="entry name" value="INH-QAR"/>
</dbReference>
<evidence type="ECO:0000256" key="1">
    <source>
        <dbReference type="ARBA" id="ARBA00023015"/>
    </source>
</evidence>
<evidence type="ECO:0000313" key="5">
    <source>
        <dbReference type="Proteomes" id="UP000461730"/>
    </source>
</evidence>
<keyword evidence="1" id="KW-0805">Transcription regulation</keyword>
<dbReference type="InterPro" id="IPR018060">
    <property type="entry name" value="HTH_AraC"/>
</dbReference>
<dbReference type="GO" id="GO:0003700">
    <property type="term" value="F:DNA-binding transcription factor activity"/>
    <property type="evidence" value="ECO:0007669"/>
    <property type="project" value="InterPro"/>
</dbReference>
<dbReference type="SUPFAM" id="SSF52317">
    <property type="entry name" value="Class I glutamine amidotransferase-like"/>
    <property type="match status" value="1"/>
</dbReference>
<comment type="caution">
    <text evidence="4">The sequence shown here is derived from an EMBL/GenBank/DDBJ whole genome shotgun (WGS) entry which is preliminary data.</text>
</comment>
<dbReference type="Gene3D" id="1.10.10.60">
    <property type="entry name" value="Homeodomain-like"/>
    <property type="match status" value="2"/>
</dbReference>
<keyword evidence="2" id="KW-0804">Transcription</keyword>